<gene>
    <name evidence="2" type="ordered locus">MTBMA_c11050</name>
</gene>
<evidence type="ECO:0000313" key="2">
    <source>
        <dbReference type="EMBL" id="ADL58699.1"/>
    </source>
</evidence>
<keyword evidence="1" id="KW-0812">Transmembrane</keyword>
<feature type="transmembrane region" description="Helical" evidence="1">
    <location>
        <begin position="52"/>
        <end position="72"/>
    </location>
</feature>
<dbReference type="KEGG" id="mmg:MTBMA_c11050"/>
<dbReference type="EMBL" id="CP001710">
    <property type="protein sequence ID" value="ADL58699.1"/>
    <property type="molecule type" value="Genomic_DNA"/>
</dbReference>
<sequence>MSYGVGFSGVFYFVIFLYRTCTSFLQYQRRTDRYHNRLLDKMAVLSDPDDEIIDIMIPVMVFAGTLAFLTYLKMRWIYQAL</sequence>
<proteinExistence type="predicted"/>
<evidence type="ECO:0000313" key="3">
    <source>
        <dbReference type="Proteomes" id="UP000000345"/>
    </source>
</evidence>
<keyword evidence="3" id="KW-1185">Reference proteome</keyword>
<reference key="1">
    <citation type="submission" date="2009-08" db="EMBL/GenBank/DDBJ databases">
        <title>The genome sequence of Methanothermobacter marburgensis.</title>
        <authorList>
            <person name="Kaster A."/>
            <person name="Seedorf H."/>
            <person name="Goenrich M."/>
            <person name="Wiezer A."/>
            <person name="Liesegang H."/>
            <person name="Thauer R."/>
            <person name="Gottschalk G."/>
        </authorList>
    </citation>
    <scope>NUCLEOTIDE SEQUENCE</scope>
    <source>
        <strain>Marburg</strain>
    </source>
</reference>
<organism evidence="2 3">
    <name type="scientific">Methanothermobacter marburgensis (strain ATCC BAA-927 / DSM 2133 / JCM 14651 / NBRC 100331 / OCM 82 / Marburg)</name>
    <name type="common">Methanobacterium thermoautotrophicum</name>
    <dbReference type="NCBI Taxonomy" id="79929"/>
    <lineage>
        <taxon>Archaea</taxon>
        <taxon>Methanobacteriati</taxon>
        <taxon>Methanobacteriota</taxon>
        <taxon>Methanomada group</taxon>
        <taxon>Methanobacteria</taxon>
        <taxon>Methanobacteriales</taxon>
        <taxon>Methanobacteriaceae</taxon>
        <taxon>Methanothermobacter</taxon>
    </lineage>
</organism>
<dbReference type="HOGENOM" id="CLU_2565810_0_0_2"/>
<protein>
    <submittedName>
        <fullName evidence="2">Uncharacterized protein</fullName>
    </submittedName>
</protein>
<keyword evidence="1" id="KW-0472">Membrane</keyword>
<dbReference type="STRING" id="79929.MTBMA_c11050"/>
<dbReference type="AlphaFoldDB" id="D9PWV1"/>
<keyword evidence="1" id="KW-1133">Transmembrane helix</keyword>
<dbReference type="Proteomes" id="UP000000345">
    <property type="component" value="Chromosome"/>
</dbReference>
<dbReference type="PaxDb" id="79929-MTBMA_c11050"/>
<evidence type="ECO:0000256" key="1">
    <source>
        <dbReference type="SAM" id="Phobius"/>
    </source>
</evidence>
<feature type="transmembrane region" description="Helical" evidence="1">
    <location>
        <begin position="6"/>
        <end position="27"/>
    </location>
</feature>
<name>D9PWV1_METTM</name>
<reference evidence="2 3" key="2">
    <citation type="journal article" date="2010" name="J. Bacteriol.">
        <title>Complete genome sequence of Methanothermobacter marburgensis, a methanoarchaeon model organism.</title>
        <authorList>
            <person name="Liesegang H."/>
            <person name="Kaster A.K."/>
            <person name="Wiezer A."/>
            <person name="Goenrich M."/>
            <person name="Wollherr A."/>
            <person name="Seedorf H."/>
            <person name="Gottschalk G."/>
            <person name="Thauer R.K."/>
        </authorList>
    </citation>
    <scope>NUCLEOTIDE SEQUENCE [LARGE SCALE GENOMIC DNA]</scope>
    <source>
        <strain evidence="3">ATCC BAA-927 / DSM 2133 / JCM 14651 / NBRC 100331 / OCM 82 / Marburg</strain>
    </source>
</reference>
<accession>D9PWV1</accession>